<evidence type="ECO:0000256" key="1">
    <source>
        <dbReference type="SAM" id="MobiDB-lite"/>
    </source>
</evidence>
<proteinExistence type="predicted"/>
<feature type="compositionally biased region" description="Polar residues" evidence="1">
    <location>
        <begin position="21"/>
        <end position="36"/>
    </location>
</feature>
<reference evidence="2" key="1">
    <citation type="journal article" date="2020" name="Stud. Mycol.">
        <title>101 Dothideomycetes genomes: a test case for predicting lifestyles and emergence of pathogens.</title>
        <authorList>
            <person name="Haridas S."/>
            <person name="Albert R."/>
            <person name="Binder M."/>
            <person name="Bloem J."/>
            <person name="Labutti K."/>
            <person name="Salamov A."/>
            <person name="Andreopoulos B."/>
            <person name="Baker S."/>
            <person name="Barry K."/>
            <person name="Bills G."/>
            <person name="Bluhm B."/>
            <person name="Cannon C."/>
            <person name="Castanera R."/>
            <person name="Culley D."/>
            <person name="Daum C."/>
            <person name="Ezra D."/>
            <person name="Gonzalez J."/>
            <person name="Henrissat B."/>
            <person name="Kuo A."/>
            <person name="Liang C."/>
            <person name="Lipzen A."/>
            <person name="Lutzoni F."/>
            <person name="Magnuson J."/>
            <person name="Mondo S."/>
            <person name="Nolan M."/>
            <person name="Ohm R."/>
            <person name="Pangilinan J."/>
            <person name="Park H.-J."/>
            <person name="Ramirez L."/>
            <person name="Alfaro M."/>
            <person name="Sun H."/>
            <person name="Tritt A."/>
            <person name="Yoshinaga Y."/>
            <person name="Zwiers L.-H."/>
            <person name="Turgeon B."/>
            <person name="Goodwin S."/>
            <person name="Spatafora J."/>
            <person name="Crous P."/>
            <person name="Grigoriev I."/>
        </authorList>
    </citation>
    <scope>NUCLEOTIDE SEQUENCE</scope>
    <source>
        <strain evidence="2">CBS 161.51</strain>
    </source>
</reference>
<dbReference type="Proteomes" id="UP000800038">
    <property type="component" value="Unassembled WGS sequence"/>
</dbReference>
<dbReference type="EMBL" id="ML976080">
    <property type="protein sequence ID" value="KAF1939510.1"/>
    <property type="molecule type" value="Genomic_DNA"/>
</dbReference>
<dbReference type="AlphaFoldDB" id="A0A6A5SIJ4"/>
<accession>A0A6A5SIJ4</accession>
<sequence>PTKRLRRANKGSALQPITIDGGTQPSSPRQAIATASQSTNFETQVCNAVPESAIVAPLKGSEAATIGTTEAAVSEDNDEDEEIDAHLQDNFEGIDWSCLKKYCKLPRTQKQKKSWVYKHDYRVVLRNNIEKIFFICRACHLSKHLDITGKGAADTTLATSSAAKHL</sequence>
<feature type="non-terminal residue" evidence="2">
    <location>
        <position position="166"/>
    </location>
</feature>
<keyword evidence="3" id="KW-1185">Reference proteome</keyword>
<name>A0A6A5SIJ4_9PLEO</name>
<dbReference type="OrthoDB" id="3791143at2759"/>
<evidence type="ECO:0000313" key="2">
    <source>
        <dbReference type="EMBL" id="KAF1939510.1"/>
    </source>
</evidence>
<feature type="non-terminal residue" evidence="2">
    <location>
        <position position="1"/>
    </location>
</feature>
<protein>
    <submittedName>
        <fullName evidence="2">Uncharacterized protein</fullName>
    </submittedName>
</protein>
<gene>
    <name evidence="2" type="ORF">EJ02DRAFT_320708</name>
</gene>
<evidence type="ECO:0000313" key="3">
    <source>
        <dbReference type="Proteomes" id="UP000800038"/>
    </source>
</evidence>
<feature type="region of interest" description="Disordered" evidence="1">
    <location>
        <begin position="1"/>
        <end position="36"/>
    </location>
</feature>
<organism evidence="2 3">
    <name type="scientific">Clathrospora elynae</name>
    <dbReference type="NCBI Taxonomy" id="706981"/>
    <lineage>
        <taxon>Eukaryota</taxon>
        <taxon>Fungi</taxon>
        <taxon>Dikarya</taxon>
        <taxon>Ascomycota</taxon>
        <taxon>Pezizomycotina</taxon>
        <taxon>Dothideomycetes</taxon>
        <taxon>Pleosporomycetidae</taxon>
        <taxon>Pleosporales</taxon>
        <taxon>Diademaceae</taxon>
        <taxon>Clathrospora</taxon>
    </lineage>
</organism>